<dbReference type="Pfam" id="PF01381">
    <property type="entry name" value="HTH_3"/>
    <property type="match status" value="1"/>
</dbReference>
<protein>
    <submittedName>
        <fullName evidence="3">Helix-turn-helix</fullName>
    </submittedName>
</protein>
<dbReference type="GO" id="GO:0003677">
    <property type="term" value="F:DNA binding"/>
    <property type="evidence" value="ECO:0007669"/>
    <property type="project" value="UniProtKB-KW"/>
</dbReference>
<dbReference type="SMART" id="SM00530">
    <property type="entry name" value="HTH_XRE"/>
    <property type="match status" value="1"/>
</dbReference>
<dbReference type="InterPro" id="IPR001387">
    <property type="entry name" value="Cro/C1-type_HTH"/>
</dbReference>
<dbReference type="SUPFAM" id="SSF47413">
    <property type="entry name" value="lambda repressor-like DNA-binding domains"/>
    <property type="match status" value="1"/>
</dbReference>
<evidence type="ECO:0000259" key="2">
    <source>
        <dbReference type="PROSITE" id="PS50943"/>
    </source>
</evidence>
<dbReference type="InterPro" id="IPR015927">
    <property type="entry name" value="Peptidase_S24_S26A/B/C"/>
</dbReference>
<dbReference type="Gene3D" id="1.10.260.40">
    <property type="entry name" value="lambda repressor-like DNA-binding domains"/>
    <property type="match status" value="1"/>
</dbReference>
<name>A0A1M5ZCK5_9CLOT</name>
<accession>A0A1M5ZCK5</accession>
<evidence type="ECO:0000313" key="3">
    <source>
        <dbReference type="EMBL" id="SHI21940.1"/>
    </source>
</evidence>
<dbReference type="CDD" id="cd00093">
    <property type="entry name" value="HTH_XRE"/>
    <property type="match status" value="1"/>
</dbReference>
<gene>
    <name evidence="3" type="ORF">SAMN02745941_02789</name>
</gene>
<dbReference type="AlphaFoldDB" id="A0A1M5ZCK5"/>
<dbReference type="Pfam" id="PF00717">
    <property type="entry name" value="Peptidase_S24"/>
    <property type="match status" value="1"/>
</dbReference>
<reference evidence="3 4" key="1">
    <citation type="submission" date="2016-11" db="EMBL/GenBank/DDBJ databases">
        <authorList>
            <person name="Jaros S."/>
            <person name="Januszkiewicz K."/>
            <person name="Wedrychowicz H."/>
        </authorList>
    </citation>
    <scope>NUCLEOTIDE SEQUENCE [LARGE SCALE GENOMIC DNA]</scope>
    <source>
        <strain evidence="3 4">DSM 6191</strain>
    </source>
</reference>
<feature type="domain" description="HTH cro/C1-type" evidence="2">
    <location>
        <begin position="8"/>
        <end position="62"/>
    </location>
</feature>
<dbReference type="PANTHER" id="PTHR46558">
    <property type="entry name" value="TRACRIPTIONAL REGULATORY PROTEIN-RELATED-RELATED"/>
    <property type="match status" value="1"/>
</dbReference>
<evidence type="ECO:0000313" key="4">
    <source>
        <dbReference type="Proteomes" id="UP000184241"/>
    </source>
</evidence>
<dbReference type="RefSeq" id="WP_073020315.1">
    <property type="nucleotide sequence ID" value="NZ_FQXU01000008.1"/>
</dbReference>
<dbReference type="InterPro" id="IPR010982">
    <property type="entry name" value="Lambda_DNA-bd_dom_sf"/>
</dbReference>
<dbReference type="EMBL" id="FQXU01000008">
    <property type="protein sequence ID" value="SHI21940.1"/>
    <property type="molecule type" value="Genomic_DNA"/>
</dbReference>
<dbReference type="Proteomes" id="UP000184241">
    <property type="component" value="Unassembled WGS sequence"/>
</dbReference>
<dbReference type="PANTHER" id="PTHR46558:SF3">
    <property type="entry name" value="TRANSCRIPTIONAL REGULATOR"/>
    <property type="match status" value="1"/>
</dbReference>
<dbReference type="Gene3D" id="2.10.109.10">
    <property type="entry name" value="Umud Fragment, subunit A"/>
    <property type="match status" value="1"/>
</dbReference>
<evidence type="ECO:0000256" key="1">
    <source>
        <dbReference type="ARBA" id="ARBA00023125"/>
    </source>
</evidence>
<keyword evidence="1" id="KW-0238">DNA-binding</keyword>
<sequence>MSRVGDRIKIARESSGLSQKALAKKLGLAEKYVNEVELGRKVISEALIAKIGKVLNTDLNDISMVVTDEDLKKEQHIEAPKKKISSVSAPKMNLSEVNEDWSSAFSSVLKKVPIYNYNFDKEYGYRELPIHSNKINGYSVDKVFYISIEENDMMGFRIVKGDIALVHSVKEIESNGIYLIEHQNSRVIRQIKKLDGNKILLISNKGSISTETVNSKEIKLLAKLDLLEIKL</sequence>
<dbReference type="SUPFAM" id="SSF51306">
    <property type="entry name" value="LexA/Signal peptidase"/>
    <property type="match status" value="1"/>
</dbReference>
<dbReference type="PROSITE" id="PS50943">
    <property type="entry name" value="HTH_CROC1"/>
    <property type="match status" value="1"/>
</dbReference>
<proteinExistence type="predicted"/>
<dbReference type="InterPro" id="IPR036286">
    <property type="entry name" value="LexA/Signal_pep-like_sf"/>
</dbReference>
<organism evidence="3 4">
    <name type="scientific">Clostridium intestinale DSM 6191</name>
    <dbReference type="NCBI Taxonomy" id="1121320"/>
    <lineage>
        <taxon>Bacteria</taxon>
        <taxon>Bacillati</taxon>
        <taxon>Bacillota</taxon>
        <taxon>Clostridia</taxon>
        <taxon>Eubacteriales</taxon>
        <taxon>Clostridiaceae</taxon>
        <taxon>Clostridium</taxon>
    </lineage>
</organism>